<dbReference type="NCBIfam" id="NF001938">
    <property type="entry name" value="PRK00714.1-5"/>
    <property type="match status" value="1"/>
</dbReference>
<proteinExistence type="inferred from homology"/>
<comment type="cofactor">
    <cofactor evidence="2">
        <name>Mg(2+)</name>
        <dbReference type="ChEBI" id="CHEBI:18420"/>
    </cofactor>
</comment>
<sequence length="167" mass="19494">MIDPDGFRPNVGIIIANPGGQLLWARRVGQDAWQFPQGGINSDETPQQALYRELEEEIGLCARDVDVIACTRGWLRYRLPKRMIRTHSQPLCIGQKQKWFLLQMRCNEARICFDSTPSPEFDGWRWVSYWYPLGQVVSFKREVYRRALRELAPRLHHSVGLEEHSRG</sequence>
<dbReference type="HAMAP" id="MF_00298">
    <property type="entry name" value="Nudix_RppH"/>
    <property type="match status" value="1"/>
</dbReference>
<keyword evidence="3 4" id="KW-0378">Hydrolase</keyword>
<reference evidence="6 7" key="1">
    <citation type="submission" date="2016-04" db="EMBL/GenBank/DDBJ databases">
        <title>Complete Genome Sequence of Halotalea alkalilenta IHB B 13600.</title>
        <authorList>
            <person name="Swarnkar M.K."/>
            <person name="Sharma A."/>
            <person name="Kaushal K."/>
            <person name="Soni R."/>
            <person name="Rana S."/>
            <person name="Singh A.K."/>
            <person name="Gulati A."/>
        </authorList>
    </citation>
    <scope>NUCLEOTIDE SEQUENCE [LARGE SCALE GENOMIC DNA]</scope>
    <source>
        <strain evidence="6 7">IHB B 13600</strain>
    </source>
</reference>
<dbReference type="GO" id="GO:0006754">
    <property type="term" value="P:ATP biosynthetic process"/>
    <property type="evidence" value="ECO:0007669"/>
    <property type="project" value="TreeGrafter"/>
</dbReference>
<feature type="domain" description="Nudix hydrolase" evidence="5">
    <location>
        <begin position="6"/>
        <end position="149"/>
    </location>
</feature>
<dbReference type="SUPFAM" id="SSF55811">
    <property type="entry name" value="Nudix"/>
    <property type="match status" value="1"/>
</dbReference>
<dbReference type="AlphaFoldDB" id="A0A172YI48"/>
<dbReference type="InterPro" id="IPR015797">
    <property type="entry name" value="NUDIX_hydrolase-like_dom_sf"/>
</dbReference>
<comment type="cofactor">
    <cofactor evidence="4">
        <name>a divalent metal cation</name>
        <dbReference type="ChEBI" id="CHEBI:60240"/>
    </cofactor>
</comment>
<dbReference type="CDD" id="cd03671">
    <property type="entry name" value="NUDIX_Ap4A_hydrolase_plant_like"/>
    <property type="match status" value="1"/>
</dbReference>
<dbReference type="GO" id="GO:0006167">
    <property type="term" value="P:AMP biosynthetic process"/>
    <property type="evidence" value="ECO:0007669"/>
    <property type="project" value="TreeGrafter"/>
</dbReference>
<dbReference type="PANTHER" id="PTHR21340">
    <property type="entry name" value="DIADENOSINE 5,5-P1,P4-TETRAPHOSPHATE PYROPHOSPHOHYDROLASE MUTT"/>
    <property type="match status" value="1"/>
</dbReference>
<dbReference type="NCBIfam" id="NF001937">
    <property type="entry name" value="PRK00714.1-4"/>
    <property type="match status" value="1"/>
</dbReference>
<evidence type="ECO:0000259" key="5">
    <source>
        <dbReference type="PROSITE" id="PS51462"/>
    </source>
</evidence>
<evidence type="ECO:0000313" key="6">
    <source>
        <dbReference type="EMBL" id="ANF58898.1"/>
    </source>
</evidence>
<name>A0A172YI48_9GAMM</name>
<dbReference type="EC" id="3.6.1.-" evidence="4"/>
<accession>A0A172YI48</accession>
<dbReference type="GO" id="GO:0004081">
    <property type="term" value="F:bis(5'-nucleosyl)-tetraphosphatase (asymmetrical) activity"/>
    <property type="evidence" value="ECO:0007669"/>
    <property type="project" value="TreeGrafter"/>
</dbReference>
<dbReference type="KEGG" id="haa:A5892_16660"/>
<dbReference type="Pfam" id="PF00293">
    <property type="entry name" value="NUDIX"/>
    <property type="match status" value="1"/>
</dbReference>
<gene>
    <name evidence="4" type="primary">rppH</name>
    <name evidence="4" type="synonym">nudH</name>
    <name evidence="6" type="ORF">A5892_16660</name>
</gene>
<dbReference type="GO" id="GO:0034353">
    <property type="term" value="F:mRNA 5'-diphosphatase activity"/>
    <property type="evidence" value="ECO:0007669"/>
    <property type="project" value="UniProtKB-ARBA"/>
</dbReference>
<evidence type="ECO:0000256" key="4">
    <source>
        <dbReference type="HAMAP-Rule" id="MF_00298"/>
    </source>
</evidence>
<evidence type="ECO:0000313" key="7">
    <source>
        <dbReference type="Proteomes" id="UP000077875"/>
    </source>
</evidence>
<dbReference type="Gene3D" id="3.90.79.10">
    <property type="entry name" value="Nucleoside Triphosphate Pyrophosphohydrolase"/>
    <property type="match status" value="1"/>
</dbReference>
<dbReference type="InterPro" id="IPR000086">
    <property type="entry name" value="NUDIX_hydrolase_dom"/>
</dbReference>
<keyword evidence="7" id="KW-1185">Reference proteome</keyword>
<dbReference type="RefSeq" id="WP_027351601.1">
    <property type="nucleotide sequence ID" value="NZ_CP015243.1"/>
</dbReference>
<dbReference type="InterPro" id="IPR020084">
    <property type="entry name" value="NUDIX_hydrolase_CS"/>
</dbReference>
<dbReference type="PROSITE" id="PS51462">
    <property type="entry name" value="NUDIX"/>
    <property type="match status" value="1"/>
</dbReference>
<dbReference type="InterPro" id="IPR022927">
    <property type="entry name" value="RppH"/>
</dbReference>
<dbReference type="PRINTS" id="PR00502">
    <property type="entry name" value="NUDIXFAMILY"/>
</dbReference>
<comment type="cofactor">
    <cofactor evidence="1">
        <name>Mn(2+)</name>
        <dbReference type="ChEBI" id="CHEBI:29035"/>
    </cofactor>
</comment>
<dbReference type="InterPro" id="IPR051325">
    <property type="entry name" value="Nudix_hydrolase_domain"/>
</dbReference>
<dbReference type="InterPro" id="IPR020476">
    <property type="entry name" value="Nudix_hydrolase"/>
</dbReference>
<dbReference type="PANTHER" id="PTHR21340:SF0">
    <property type="entry name" value="BIS(5'-NUCLEOSYL)-TETRAPHOSPHATASE [ASYMMETRICAL]"/>
    <property type="match status" value="1"/>
</dbReference>
<comment type="similarity">
    <text evidence="4">Belongs to the Nudix hydrolase family. RppH subfamily.</text>
</comment>
<dbReference type="Proteomes" id="UP000077875">
    <property type="component" value="Chromosome"/>
</dbReference>
<feature type="short sequence motif" description="Nudix box" evidence="4">
    <location>
        <begin position="38"/>
        <end position="59"/>
    </location>
</feature>
<dbReference type="PROSITE" id="PS00893">
    <property type="entry name" value="NUDIX_BOX"/>
    <property type="match status" value="1"/>
</dbReference>
<protein>
    <recommendedName>
        <fullName evidence="4">RNA pyrophosphohydrolase</fullName>
        <ecNumber evidence="4">3.6.1.-</ecNumber>
    </recommendedName>
    <alternativeName>
        <fullName evidence="4">(Di)nucleoside polyphosphate hydrolase</fullName>
    </alternativeName>
</protein>
<organism evidence="6 7">
    <name type="scientific">Halotalea alkalilenta</name>
    <dbReference type="NCBI Taxonomy" id="376489"/>
    <lineage>
        <taxon>Bacteria</taxon>
        <taxon>Pseudomonadati</taxon>
        <taxon>Pseudomonadota</taxon>
        <taxon>Gammaproteobacteria</taxon>
        <taxon>Oceanospirillales</taxon>
        <taxon>Halomonadaceae</taxon>
        <taxon>Halotalea</taxon>
    </lineage>
</organism>
<dbReference type="EMBL" id="CP015243">
    <property type="protein sequence ID" value="ANF58898.1"/>
    <property type="molecule type" value="Genomic_DNA"/>
</dbReference>
<dbReference type="STRING" id="376489.A5892_16660"/>
<comment type="function">
    <text evidence="4">Accelerates the degradation of transcripts by removing pyrophosphate from the 5'-end of triphosphorylated RNA, leading to a more labile monophosphorylated state that can stimulate subsequent ribonuclease cleavage.</text>
</comment>
<evidence type="ECO:0000256" key="1">
    <source>
        <dbReference type="ARBA" id="ARBA00001936"/>
    </source>
</evidence>
<dbReference type="NCBIfam" id="NF001934">
    <property type="entry name" value="PRK00714.1-1"/>
    <property type="match status" value="1"/>
</dbReference>
<dbReference type="FunFam" id="3.90.79.10:FF:000001">
    <property type="entry name" value="RNA pyrophosphohydrolase"/>
    <property type="match status" value="1"/>
</dbReference>
<evidence type="ECO:0000256" key="3">
    <source>
        <dbReference type="ARBA" id="ARBA00022801"/>
    </source>
</evidence>
<evidence type="ECO:0000256" key="2">
    <source>
        <dbReference type="ARBA" id="ARBA00001946"/>
    </source>
</evidence>